<accession>A0A0F9RNV0</accession>
<protein>
    <submittedName>
        <fullName evidence="1">Uncharacterized protein</fullName>
    </submittedName>
</protein>
<sequence>MSKYGKIHPPRTLFFRNAVGEMKDDEGNKYECTTNVSGEHPIIQSKQTGKWFTLTWTDIVKLAIEAGVDKKRVRAKAAIKANKEK</sequence>
<dbReference type="EMBL" id="LAZR01001061">
    <property type="protein sequence ID" value="KKN51502.1"/>
    <property type="molecule type" value="Genomic_DNA"/>
</dbReference>
<dbReference type="AlphaFoldDB" id="A0A0F9RNV0"/>
<name>A0A0F9RNV0_9ZZZZ</name>
<proteinExistence type="predicted"/>
<gene>
    <name evidence="1" type="ORF">LCGC14_0621940</name>
</gene>
<organism evidence="1">
    <name type="scientific">marine sediment metagenome</name>
    <dbReference type="NCBI Taxonomy" id="412755"/>
    <lineage>
        <taxon>unclassified sequences</taxon>
        <taxon>metagenomes</taxon>
        <taxon>ecological metagenomes</taxon>
    </lineage>
</organism>
<comment type="caution">
    <text evidence="1">The sequence shown here is derived from an EMBL/GenBank/DDBJ whole genome shotgun (WGS) entry which is preliminary data.</text>
</comment>
<reference evidence="1" key="1">
    <citation type="journal article" date="2015" name="Nature">
        <title>Complex archaea that bridge the gap between prokaryotes and eukaryotes.</title>
        <authorList>
            <person name="Spang A."/>
            <person name="Saw J.H."/>
            <person name="Jorgensen S.L."/>
            <person name="Zaremba-Niedzwiedzka K."/>
            <person name="Martijn J."/>
            <person name="Lind A.E."/>
            <person name="van Eijk R."/>
            <person name="Schleper C."/>
            <person name="Guy L."/>
            <person name="Ettema T.J."/>
        </authorList>
    </citation>
    <scope>NUCLEOTIDE SEQUENCE</scope>
</reference>
<evidence type="ECO:0000313" key="1">
    <source>
        <dbReference type="EMBL" id="KKN51502.1"/>
    </source>
</evidence>